<sequence>MRYVHKAIAILLGSLLIAAGIQFFLVPFKVLDGGIVGISLILNYLFGTKVGLVIIGCSIPIFAVAWVYRRELFYNSLHGMFISSFIIDLFEPLQYHFLYYVNLSPPMSSLIGGLIIGTGIGIMLRFETSTGGTDLLAKHISNVLHINAGFVIFIMDAIVIGIGSMLISADTLLLSLIAISAGGIMTSLCVMKNTT</sequence>
<dbReference type="InterPro" id="IPR051461">
    <property type="entry name" value="UPF0750_membrane"/>
</dbReference>
<proteinExistence type="predicted"/>
<accession>A0ABT4DS81</accession>
<organism evidence="7 8">
    <name type="scientific">Paenibacillus apiarius</name>
    <dbReference type="NCBI Taxonomy" id="46240"/>
    <lineage>
        <taxon>Bacteria</taxon>
        <taxon>Bacillati</taxon>
        <taxon>Bacillota</taxon>
        <taxon>Bacilli</taxon>
        <taxon>Bacillales</taxon>
        <taxon>Paenibacillaceae</taxon>
        <taxon>Paenibacillus</taxon>
    </lineage>
</organism>
<feature type="transmembrane region" description="Helical" evidence="6">
    <location>
        <begin position="46"/>
        <end position="68"/>
    </location>
</feature>
<dbReference type="RefSeq" id="WP_206097084.1">
    <property type="nucleotide sequence ID" value="NZ_JAFFHZ010000001.1"/>
</dbReference>
<feature type="transmembrane region" description="Helical" evidence="6">
    <location>
        <begin position="7"/>
        <end position="26"/>
    </location>
</feature>
<gene>
    <name evidence="7" type="ORF">M5X09_08030</name>
</gene>
<dbReference type="EMBL" id="JAMDLW010000009">
    <property type="protein sequence ID" value="MCY9519630.1"/>
    <property type="molecule type" value="Genomic_DNA"/>
</dbReference>
<protein>
    <submittedName>
        <fullName evidence="7">YitT family protein</fullName>
    </submittedName>
</protein>
<name>A0ABT4DS81_9BACL</name>
<keyword evidence="4 6" id="KW-1133">Transmembrane helix</keyword>
<dbReference type="PANTHER" id="PTHR33545:SF5">
    <property type="entry name" value="UPF0750 MEMBRANE PROTEIN YITT"/>
    <property type="match status" value="1"/>
</dbReference>
<evidence type="ECO:0000256" key="1">
    <source>
        <dbReference type="ARBA" id="ARBA00004651"/>
    </source>
</evidence>
<keyword evidence="8" id="KW-1185">Reference proteome</keyword>
<feature type="transmembrane region" description="Helical" evidence="6">
    <location>
        <begin position="173"/>
        <end position="191"/>
    </location>
</feature>
<evidence type="ECO:0000256" key="4">
    <source>
        <dbReference type="ARBA" id="ARBA00022989"/>
    </source>
</evidence>
<dbReference type="Proteomes" id="UP001207626">
    <property type="component" value="Unassembled WGS sequence"/>
</dbReference>
<dbReference type="GeneID" id="77005077"/>
<evidence type="ECO:0000256" key="3">
    <source>
        <dbReference type="ARBA" id="ARBA00022692"/>
    </source>
</evidence>
<evidence type="ECO:0000256" key="6">
    <source>
        <dbReference type="SAM" id="Phobius"/>
    </source>
</evidence>
<keyword evidence="2" id="KW-1003">Cell membrane</keyword>
<keyword evidence="5 6" id="KW-0472">Membrane</keyword>
<feature type="transmembrane region" description="Helical" evidence="6">
    <location>
        <begin position="107"/>
        <end position="126"/>
    </location>
</feature>
<dbReference type="Pfam" id="PF02588">
    <property type="entry name" value="YitT_membrane"/>
    <property type="match status" value="1"/>
</dbReference>
<keyword evidence="3 6" id="KW-0812">Transmembrane</keyword>
<evidence type="ECO:0000313" key="7">
    <source>
        <dbReference type="EMBL" id="MCY9519630.1"/>
    </source>
</evidence>
<comment type="subcellular location">
    <subcellularLocation>
        <location evidence="1">Cell membrane</location>
        <topology evidence="1">Multi-pass membrane protein</topology>
    </subcellularLocation>
</comment>
<dbReference type="InterPro" id="IPR003740">
    <property type="entry name" value="YitT"/>
</dbReference>
<evidence type="ECO:0000256" key="5">
    <source>
        <dbReference type="ARBA" id="ARBA00023136"/>
    </source>
</evidence>
<reference evidence="7 8" key="1">
    <citation type="submission" date="2022-05" db="EMBL/GenBank/DDBJ databases">
        <title>Genome Sequencing of Bee-Associated Microbes.</title>
        <authorList>
            <person name="Dunlap C."/>
        </authorList>
    </citation>
    <scope>NUCLEOTIDE SEQUENCE [LARGE SCALE GENOMIC DNA]</scope>
    <source>
        <strain evidence="7 8">NRRL NRS-1438</strain>
    </source>
</reference>
<dbReference type="PANTHER" id="PTHR33545">
    <property type="entry name" value="UPF0750 MEMBRANE PROTEIN YITT-RELATED"/>
    <property type="match status" value="1"/>
</dbReference>
<comment type="caution">
    <text evidence="7">The sequence shown here is derived from an EMBL/GenBank/DDBJ whole genome shotgun (WGS) entry which is preliminary data.</text>
</comment>
<feature type="transmembrane region" description="Helical" evidence="6">
    <location>
        <begin position="146"/>
        <end position="167"/>
    </location>
</feature>
<evidence type="ECO:0000256" key="2">
    <source>
        <dbReference type="ARBA" id="ARBA00022475"/>
    </source>
</evidence>
<evidence type="ECO:0000313" key="8">
    <source>
        <dbReference type="Proteomes" id="UP001207626"/>
    </source>
</evidence>